<gene>
    <name evidence="6" type="ORF">DOTSEDRAFT_176070</name>
</gene>
<name>N1PJM6_DOTSN</name>
<reference evidence="7" key="1">
    <citation type="journal article" date="2012" name="PLoS Genet.">
        <title>The genomes of the fungal plant pathogens Cladosporium fulvum and Dothistroma septosporum reveal adaptation to different hosts and lifestyles but also signatures of common ancestry.</title>
        <authorList>
            <person name="de Wit P.J.G.M."/>
            <person name="van der Burgt A."/>
            <person name="Oekmen B."/>
            <person name="Stergiopoulos I."/>
            <person name="Abd-Elsalam K.A."/>
            <person name="Aerts A.L."/>
            <person name="Bahkali A.H."/>
            <person name="Beenen H.G."/>
            <person name="Chettri P."/>
            <person name="Cox M.P."/>
            <person name="Datema E."/>
            <person name="de Vries R.P."/>
            <person name="Dhillon B."/>
            <person name="Ganley A.R."/>
            <person name="Griffiths S.A."/>
            <person name="Guo Y."/>
            <person name="Hamelin R.C."/>
            <person name="Henrissat B."/>
            <person name="Kabir M.S."/>
            <person name="Jashni M.K."/>
            <person name="Kema G."/>
            <person name="Klaubauf S."/>
            <person name="Lapidus A."/>
            <person name="Levasseur A."/>
            <person name="Lindquist E."/>
            <person name="Mehrabi R."/>
            <person name="Ohm R.A."/>
            <person name="Owen T.J."/>
            <person name="Salamov A."/>
            <person name="Schwelm A."/>
            <person name="Schijlen E."/>
            <person name="Sun H."/>
            <person name="van den Burg H.A."/>
            <person name="van Ham R.C.H.J."/>
            <person name="Zhang S."/>
            <person name="Goodwin S.B."/>
            <person name="Grigoriev I.V."/>
            <person name="Collemare J."/>
            <person name="Bradshaw R.E."/>
        </authorList>
    </citation>
    <scope>NUCLEOTIDE SEQUENCE [LARGE SCALE GENOMIC DNA]</scope>
    <source>
        <strain evidence="7">NZE10 / CBS 128990</strain>
    </source>
</reference>
<evidence type="ECO:0000313" key="7">
    <source>
        <dbReference type="Proteomes" id="UP000016933"/>
    </source>
</evidence>
<dbReference type="OMA" id="MSPHWLY"/>
<evidence type="ECO:0000256" key="3">
    <source>
        <dbReference type="ARBA" id="ARBA00022833"/>
    </source>
</evidence>
<dbReference type="OrthoDB" id="432970at2759"/>
<dbReference type="InterPro" id="IPR002893">
    <property type="entry name" value="Znf_MYND"/>
</dbReference>
<dbReference type="PROSITE" id="PS50865">
    <property type="entry name" value="ZF_MYND_2"/>
    <property type="match status" value="1"/>
</dbReference>
<dbReference type="GO" id="GO:0008270">
    <property type="term" value="F:zinc ion binding"/>
    <property type="evidence" value="ECO:0007669"/>
    <property type="project" value="UniProtKB-KW"/>
</dbReference>
<keyword evidence="2 4" id="KW-0863">Zinc-finger</keyword>
<sequence>MGNSTIPLFHPKIPAQPSKPLHLNGQPLQIIDLISLEELSQESLSSLSPSTLLATVLHTWNPTSLLAFLDHSTWFSFTWTLTLPNSTTLEIGRILSQITFGSLDASGNWTLMLTYNLSSTGIWHPNPRESMLDDQDITDLDEIERLAHSFAAELVLQKRWETGKGLKHSFFIEFAATADNIWSDGIAMNPHWLYRALDLGRCTTCDVEGGEGLELRRCGKCGTAAYCSDRCQRRDWAVHKGVCGMGLEERGRALHLTKDGGLVKWARGNGDGEGESVDD</sequence>
<evidence type="ECO:0000256" key="4">
    <source>
        <dbReference type="PROSITE-ProRule" id="PRU00134"/>
    </source>
</evidence>
<evidence type="ECO:0000313" key="6">
    <source>
        <dbReference type="EMBL" id="EME42778.1"/>
    </source>
</evidence>
<dbReference type="SUPFAM" id="SSF144232">
    <property type="entry name" value="HIT/MYND zinc finger-like"/>
    <property type="match status" value="1"/>
</dbReference>
<dbReference type="Gene3D" id="6.10.140.2220">
    <property type="match status" value="1"/>
</dbReference>
<accession>N1PJM6</accession>
<keyword evidence="7" id="KW-1185">Reference proteome</keyword>
<dbReference type="PROSITE" id="PS01360">
    <property type="entry name" value="ZF_MYND_1"/>
    <property type="match status" value="1"/>
</dbReference>
<organism evidence="6 7">
    <name type="scientific">Dothistroma septosporum (strain NZE10 / CBS 128990)</name>
    <name type="common">Red band needle blight fungus</name>
    <name type="synonym">Mycosphaerella pini</name>
    <dbReference type="NCBI Taxonomy" id="675120"/>
    <lineage>
        <taxon>Eukaryota</taxon>
        <taxon>Fungi</taxon>
        <taxon>Dikarya</taxon>
        <taxon>Ascomycota</taxon>
        <taxon>Pezizomycotina</taxon>
        <taxon>Dothideomycetes</taxon>
        <taxon>Dothideomycetidae</taxon>
        <taxon>Mycosphaerellales</taxon>
        <taxon>Mycosphaerellaceae</taxon>
        <taxon>Dothistroma</taxon>
    </lineage>
</organism>
<dbReference type="EMBL" id="KB446541">
    <property type="protein sequence ID" value="EME42778.1"/>
    <property type="molecule type" value="Genomic_DNA"/>
</dbReference>
<keyword evidence="1" id="KW-0479">Metal-binding</keyword>
<evidence type="ECO:0000256" key="2">
    <source>
        <dbReference type="ARBA" id="ARBA00022771"/>
    </source>
</evidence>
<dbReference type="eggNOG" id="ENOG502RZI8">
    <property type="taxonomic scope" value="Eukaryota"/>
</dbReference>
<evidence type="ECO:0000256" key="1">
    <source>
        <dbReference type="ARBA" id="ARBA00022723"/>
    </source>
</evidence>
<dbReference type="Pfam" id="PF01753">
    <property type="entry name" value="zf-MYND"/>
    <property type="match status" value="1"/>
</dbReference>
<reference evidence="6 7" key="2">
    <citation type="journal article" date="2012" name="PLoS Pathog.">
        <title>Diverse lifestyles and strategies of plant pathogenesis encoded in the genomes of eighteen Dothideomycetes fungi.</title>
        <authorList>
            <person name="Ohm R.A."/>
            <person name="Feau N."/>
            <person name="Henrissat B."/>
            <person name="Schoch C.L."/>
            <person name="Horwitz B.A."/>
            <person name="Barry K.W."/>
            <person name="Condon B.J."/>
            <person name="Copeland A.C."/>
            <person name="Dhillon B."/>
            <person name="Glaser F."/>
            <person name="Hesse C.N."/>
            <person name="Kosti I."/>
            <person name="LaButti K."/>
            <person name="Lindquist E.A."/>
            <person name="Lucas S."/>
            <person name="Salamov A.A."/>
            <person name="Bradshaw R.E."/>
            <person name="Ciuffetti L."/>
            <person name="Hamelin R.C."/>
            <person name="Kema G.H.J."/>
            <person name="Lawrence C."/>
            <person name="Scott J.A."/>
            <person name="Spatafora J.W."/>
            <person name="Turgeon B.G."/>
            <person name="de Wit P.J.G.M."/>
            <person name="Zhong S."/>
            <person name="Goodwin S.B."/>
            <person name="Grigoriev I.V."/>
        </authorList>
    </citation>
    <scope>NUCLEOTIDE SEQUENCE [LARGE SCALE GENOMIC DNA]</scope>
    <source>
        <strain evidence="7">NZE10 / CBS 128990</strain>
    </source>
</reference>
<dbReference type="AlphaFoldDB" id="N1PJM6"/>
<proteinExistence type="predicted"/>
<dbReference type="HOGENOM" id="CLU_056771_0_0_1"/>
<feature type="domain" description="MYND-type" evidence="5">
    <location>
        <begin position="202"/>
        <end position="243"/>
    </location>
</feature>
<evidence type="ECO:0000259" key="5">
    <source>
        <dbReference type="PROSITE" id="PS50865"/>
    </source>
</evidence>
<keyword evidence="3" id="KW-0862">Zinc</keyword>
<dbReference type="STRING" id="675120.N1PJM6"/>
<protein>
    <recommendedName>
        <fullName evidence="5">MYND-type domain-containing protein</fullName>
    </recommendedName>
</protein>
<dbReference type="Proteomes" id="UP000016933">
    <property type="component" value="Unassembled WGS sequence"/>
</dbReference>